<organism evidence="2 3">
    <name type="scientific">Goodea atripinnis</name>
    <dbReference type="NCBI Taxonomy" id="208336"/>
    <lineage>
        <taxon>Eukaryota</taxon>
        <taxon>Metazoa</taxon>
        <taxon>Chordata</taxon>
        <taxon>Craniata</taxon>
        <taxon>Vertebrata</taxon>
        <taxon>Euteleostomi</taxon>
        <taxon>Actinopterygii</taxon>
        <taxon>Neopterygii</taxon>
        <taxon>Teleostei</taxon>
        <taxon>Neoteleostei</taxon>
        <taxon>Acanthomorphata</taxon>
        <taxon>Ovalentaria</taxon>
        <taxon>Atherinomorphae</taxon>
        <taxon>Cyprinodontiformes</taxon>
        <taxon>Goodeidae</taxon>
        <taxon>Goodea</taxon>
    </lineage>
</organism>
<dbReference type="EMBL" id="JAHRIO010010498">
    <property type="protein sequence ID" value="MEQ2161383.1"/>
    <property type="molecule type" value="Genomic_DNA"/>
</dbReference>
<evidence type="ECO:0000256" key="1">
    <source>
        <dbReference type="SAM" id="MobiDB-lite"/>
    </source>
</evidence>
<protein>
    <submittedName>
        <fullName evidence="2">Uncharacterized protein</fullName>
    </submittedName>
</protein>
<accession>A0ABV0MSH9</accession>
<evidence type="ECO:0000313" key="3">
    <source>
        <dbReference type="Proteomes" id="UP001476798"/>
    </source>
</evidence>
<feature type="compositionally biased region" description="Polar residues" evidence="1">
    <location>
        <begin position="89"/>
        <end position="126"/>
    </location>
</feature>
<feature type="region of interest" description="Disordered" evidence="1">
    <location>
        <begin position="89"/>
        <end position="129"/>
    </location>
</feature>
<keyword evidence="3" id="KW-1185">Reference proteome</keyword>
<name>A0ABV0MSH9_9TELE</name>
<dbReference type="Gene3D" id="1.10.10.60">
    <property type="entry name" value="Homeodomain-like"/>
    <property type="match status" value="1"/>
</dbReference>
<sequence>MRSPSAKINLLCAYWSRNIPVWDFMNLRSVFTAEQQRILERYYENGMTNQSKACFQLILQCAQEAKLDFSVVRVKCVCERARTRQNRLLPSAPQSQSDSELSIRTSSSLINQAPQSRRTSTSSPIQSKLLTSSQTLPSLTSASRPLVYTAIRKGTLCTREGGISAGAGLIPHSWTRQYGTVQTRPWASSSSQSQAQLQPRPHSSPQPQPHAPQNPRASLPAQNAGPSSEQTPRIQQVFTLSEKSDKEQPRSGQTSAPRSLETYRPTPHHLDAGHNFSIAMETGNEEDEWLREEELASMAAQTHIHREQPLISPTGAEVSVVRGNRTPPVTGSRPAVHPSNTSLQGNYSLTVQTSFAGEPSSQVGEVLVLVSWSLKGI</sequence>
<comment type="caution">
    <text evidence="2">The sequence shown here is derived from an EMBL/GenBank/DDBJ whole genome shotgun (WGS) entry which is preliminary data.</text>
</comment>
<gene>
    <name evidence="2" type="ORF">GOODEAATRI_009120</name>
</gene>
<reference evidence="2 3" key="1">
    <citation type="submission" date="2021-06" db="EMBL/GenBank/DDBJ databases">
        <authorList>
            <person name="Palmer J.M."/>
        </authorList>
    </citation>
    <scope>NUCLEOTIDE SEQUENCE [LARGE SCALE GENOMIC DNA]</scope>
    <source>
        <strain evidence="2 3">GA_2019</strain>
        <tissue evidence="2">Muscle</tissue>
    </source>
</reference>
<evidence type="ECO:0000313" key="2">
    <source>
        <dbReference type="EMBL" id="MEQ2161383.1"/>
    </source>
</evidence>
<feature type="region of interest" description="Disordered" evidence="1">
    <location>
        <begin position="181"/>
        <end position="273"/>
    </location>
</feature>
<dbReference type="Proteomes" id="UP001476798">
    <property type="component" value="Unassembled WGS sequence"/>
</dbReference>
<feature type="compositionally biased region" description="Polar residues" evidence="1">
    <location>
        <begin position="220"/>
        <end position="241"/>
    </location>
</feature>
<feature type="compositionally biased region" description="Pro residues" evidence="1">
    <location>
        <begin position="202"/>
        <end position="212"/>
    </location>
</feature>
<feature type="compositionally biased region" description="Low complexity" evidence="1">
    <location>
        <begin position="187"/>
        <end position="201"/>
    </location>
</feature>
<proteinExistence type="predicted"/>